<dbReference type="PANTHER" id="PTHR43740:SF2">
    <property type="entry name" value="LEUCINE--TRNA LIGASE, MITOCHONDRIAL"/>
    <property type="match status" value="1"/>
</dbReference>
<dbReference type="AlphaFoldDB" id="A0AA42CCM8"/>
<sequence>MNIPTTDTPVAAAPRAATTPAEPRYDFGAAEPRWQQAWAERNCFRVEDVPTDGKPKYYVLEMFPYPSGKIHMGHVRNYTLGDVVARYKRARGFSVLHPMGWDAFGLPAENAARERGIHPAKWTWENIANMRAELQRMGLSLDWRREFATCDPAYYGHQQKLFLDFMRAGLVERRESWVNWDPVDGTVLANEQVIDGRGWRSGALVEKKQLSQWFFKITKYAPELLSALDRLDRWPERVRLMQANWIGRSEGAKLRFALTSPAESAAGPIREVEVYTTRPDTLFGMSFLAIAPEHPLAAAAGARDPGAAAFVAECRRMGTSEAVIEAMEKKGYDTGLRVAHPFIEGATYPVWIANFVLMEYGTGAIFGCPAHDQRDLEFARKYGLPVVPVVLPPGEDPAAFSIGDKAHDGTGAIINSGFLNGLQAPDAAKSAAIAALERLGAGEGVVNWRLRDWGVSRQRYWGCPIPVVHCDGCGVVPVPDEQLPVCLPEDVTFDKPGNPLDHHPTWKHVACPSCGKPARRETDTCDTFVDSSWYFARFCSPQAHAPVLRPAVDHWMPVDQYIGGIEHAILHLLYSRFFTRAMKETGHVCVEEPFLGLFTQGMVTHESYRGTDGRWLYPEEIEKRPDGTVVHGETGEAVTVGRVEAMSKSKRNTVDPGEIIARFGADTARWFILSDNPPERDMEWTEAGVVGAYRFTQRLFRLVEGLGETAAAGRVLDSFTTSPLSPAARSLRRATHHSILAVTEALEGFAFNVAVARIYELANAITDAEKAAAGSDDAGLNRALFEALETTARLISPMMPHLAEEIHARLHPGSRQLVADLPWPEANAELAVAETVTIAVQVMGKLRGTIEVAPHADEASVLAAAANEAHVAGLLEGRRIVKRVYVPGRIVNFVVAG</sequence>
<dbReference type="Pfam" id="PF00133">
    <property type="entry name" value="tRNA-synt_1"/>
    <property type="match status" value="1"/>
</dbReference>
<keyword evidence="3 9" id="KW-0436">Ligase</keyword>
<evidence type="ECO:0000256" key="4">
    <source>
        <dbReference type="ARBA" id="ARBA00022741"/>
    </source>
</evidence>
<protein>
    <recommendedName>
        <fullName evidence="9">Leucine--tRNA ligase</fullName>
        <ecNumber evidence="9">6.1.1.4</ecNumber>
    </recommendedName>
    <alternativeName>
        <fullName evidence="9">Leucyl-tRNA synthetase</fullName>
        <shortName evidence="9">LeuRS</shortName>
    </alternativeName>
</protein>
<feature type="domain" description="Methionyl/Leucyl tRNA synthetase" evidence="14">
    <location>
        <begin position="59"/>
        <end position="193"/>
    </location>
</feature>
<dbReference type="CDD" id="cd00812">
    <property type="entry name" value="LeuRS_core"/>
    <property type="match status" value="1"/>
</dbReference>
<keyword evidence="4 9" id="KW-0547">Nucleotide-binding</keyword>
<dbReference type="GO" id="GO:0006429">
    <property type="term" value="P:leucyl-tRNA aminoacylation"/>
    <property type="evidence" value="ECO:0007669"/>
    <property type="project" value="UniProtKB-UniRule"/>
</dbReference>
<feature type="short sequence motif" description="'HIGH' region" evidence="9">
    <location>
        <begin position="64"/>
        <end position="74"/>
    </location>
</feature>
<keyword evidence="2 9" id="KW-0963">Cytoplasm</keyword>
<feature type="region of interest" description="Disordered" evidence="11">
    <location>
        <begin position="1"/>
        <end position="24"/>
    </location>
</feature>
<dbReference type="Pfam" id="PF08264">
    <property type="entry name" value="Anticodon_1"/>
    <property type="match status" value="1"/>
</dbReference>
<name>A0AA42CCM8_9PROT</name>
<dbReference type="InterPro" id="IPR002302">
    <property type="entry name" value="Leu-tRNA-ligase"/>
</dbReference>
<feature type="binding site" evidence="9">
    <location>
        <position position="648"/>
    </location>
    <ligand>
        <name>ATP</name>
        <dbReference type="ChEBI" id="CHEBI:30616"/>
    </ligand>
</feature>
<feature type="compositionally biased region" description="Low complexity" evidence="11">
    <location>
        <begin position="1"/>
        <end position="22"/>
    </location>
</feature>
<feature type="short sequence motif" description="'KMSKS' region" evidence="9">
    <location>
        <begin position="645"/>
        <end position="649"/>
    </location>
</feature>
<evidence type="ECO:0000256" key="11">
    <source>
        <dbReference type="SAM" id="MobiDB-lite"/>
    </source>
</evidence>
<dbReference type="CDD" id="cd07958">
    <property type="entry name" value="Anticodon_Ia_Leu_BEm"/>
    <property type="match status" value="1"/>
</dbReference>
<evidence type="ECO:0000313" key="16">
    <source>
        <dbReference type="EMBL" id="MCW3473643.1"/>
    </source>
</evidence>
<dbReference type="Gene3D" id="3.90.740.10">
    <property type="entry name" value="Valyl/Leucyl/Isoleucyl-tRNA synthetase, editing domain"/>
    <property type="match status" value="1"/>
</dbReference>
<dbReference type="InterPro" id="IPR009008">
    <property type="entry name" value="Val/Leu/Ile-tRNA-synth_edit"/>
</dbReference>
<evidence type="ECO:0000259" key="14">
    <source>
        <dbReference type="Pfam" id="PF09334"/>
    </source>
</evidence>
<dbReference type="InterPro" id="IPR025709">
    <property type="entry name" value="Leu_tRNA-synth_edit"/>
</dbReference>
<evidence type="ECO:0000256" key="7">
    <source>
        <dbReference type="ARBA" id="ARBA00023146"/>
    </source>
</evidence>
<evidence type="ECO:0000256" key="2">
    <source>
        <dbReference type="ARBA" id="ARBA00022490"/>
    </source>
</evidence>
<evidence type="ECO:0000256" key="6">
    <source>
        <dbReference type="ARBA" id="ARBA00022917"/>
    </source>
</evidence>
<dbReference type="GO" id="GO:0002161">
    <property type="term" value="F:aminoacyl-tRNA deacylase activity"/>
    <property type="evidence" value="ECO:0007669"/>
    <property type="project" value="InterPro"/>
</dbReference>
<evidence type="ECO:0000256" key="1">
    <source>
        <dbReference type="ARBA" id="ARBA00005594"/>
    </source>
</evidence>
<feature type="domain" description="Methionyl/Valyl/Leucyl/Isoleucyl-tRNA synthetase anticodon-binding" evidence="13">
    <location>
        <begin position="730"/>
        <end position="858"/>
    </location>
</feature>
<dbReference type="GO" id="GO:0005829">
    <property type="term" value="C:cytosol"/>
    <property type="evidence" value="ECO:0007669"/>
    <property type="project" value="TreeGrafter"/>
</dbReference>
<organism evidence="16 17">
    <name type="scientific">Limobrevibacterium gyesilva</name>
    <dbReference type="NCBI Taxonomy" id="2991712"/>
    <lineage>
        <taxon>Bacteria</taxon>
        <taxon>Pseudomonadati</taxon>
        <taxon>Pseudomonadota</taxon>
        <taxon>Alphaproteobacteria</taxon>
        <taxon>Acetobacterales</taxon>
        <taxon>Acetobacteraceae</taxon>
        <taxon>Limobrevibacterium</taxon>
    </lineage>
</organism>
<dbReference type="GO" id="GO:0005524">
    <property type="term" value="F:ATP binding"/>
    <property type="evidence" value="ECO:0007669"/>
    <property type="project" value="UniProtKB-UniRule"/>
</dbReference>
<evidence type="ECO:0000313" key="17">
    <source>
        <dbReference type="Proteomes" id="UP001165679"/>
    </source>
</evidence>
<dbReference type="Gene3D" id="3.40.50.620">
    <property type="entry name" value="HUPs"/>
    <property type="match status" value="2"/>
</dbReference>
<dbReference type="Gene3D" id="3.10.20.590">
    <property type="match status" value="1"/>
</dbReference>
<dbReference type="HAMAP" id="MF_00049_B">
    <property type="entry name" value="Leu_tRNA_synth_B"/>
    <property type="match status" value="1"/>
</dbReference>
<dbReference type="NCBIfam" id="TIGR00396">
    <property type="entry name" value="leuS_bact"/>
    <property type="match status" value="1"/>
</dbReference>
<dbReference type="GO" id="GO:0004823">
    <property type="term" value="F:leucine-tRNA ligase activity"/>
    <property type="evidence" value="ECO:0007669"/>
    <property type="project" value="UniProtKB-UniRule"/>
</dbReference>
<dbReference type="Gene3D" id="2.20.28.290">
    <property type="match status" value="1"/>
</dbReference>
<feature type="domain" description="Leucyl-tRNA synthetase editing" evidence="15">
    <location>
        <begin position="244"/>
        <end position="430"/>
    </location>
</feature>
<reference evidence="16" key="2">
    <citation type="submission" date="2022-10" db="EMBL/GenBank/DDBJ databases">
        <authorList>
            <person name="Trinh H.N."/>
        </authorList>
    </citation>
    <scope>NUCLEOTIDE SEQUENCE</scope>
    <source>
        <strain evidence="16">RN2-1</strain>
    </source>
</reference>
<dbReference type="PRINTS" id="PR00985">
    <property type="entry name" value="TRNASYNTHLEU"/>
</dbReference>
<dbReference type="Pfam" id="PF09334">
    <property type="entry name" value="tRNA-synt_1g"/>
    <property type="match status" value="1"/>
</dbReference>
<proteinExistence type="inferred from homology"/>
<evidence type="ECO:0000256" key="8">
    <source>
        <dbReference type="ARBA" id="ARBA00047469"/>
    </source>
</evidence>
<dbReference type="PROSITE" id="PS00178">
    <property type="entry name" value="AA_TRNA_LIGASE_I"/>
    <property type="match status" value="1"/>
</dbReference>
<evidence type="ECO:0000256" key="5">
    <source>
        <dbReference type="ARBA" id="ARBA00022840"/>
    </source>
</evidence>
<dbReference type="EMBL" id="JAPDNT010000001">
    <property type="protein sequence ID" value="MCW3473643.1"/>
    <property type="molecule type" value="Genomic_DNA"/>
</dbReference>
<dbReference type="InterPro" id="IPR014729">
    <property type="entry name" value="Rossmann-like_a/b/a_fold"/>
</dbReference>
<comment type="similarity">
    <text evidence="1 9 10">Belongs to the class-I aminoacyl-tRNA synthetase family.</text>
</comment>
<keyword evidence="6 9" id="KW-0648">Protein biosynthesis</keyword>
<dbReference type="EC" id="6.1.1.4" evidence="9"/>
<accession>A0AA42CCM8</accession>
<dbReference type="InterPro" id="IPR001412">
    <property type="entry name" value="aa-tRNA-synth_I_CS"/>
</dbReference>
<keyword evidence="7 9" id="KW-0030">Aminoacyl-tRNA synthetase</keyword>
<evidence type="ECO:0000256" key="9">
    <source>
        <dbReference type="HAMAP-Rule" id="MF_00049"/>
    </source>
</evidence>
<dbReference type="Gene3D" id="1.10.730.10">
    <property type="entry name" value="Isoleucyl-tRNA Synthetase, Domain 1"/>
    <property type="match status" value="2"/>
</dbReference>
<dbReference type="RefSeq" id="WP_264712224.1">
    <property type="nucleotide sequence ID" value="NZ_JAPDNT010000001.1"/>
</dbReference>
<comment type="subcellular location">
    <subcellularLocation>
        <location evidence="9">Cytoplasm</location>
    </subcellularLocation>
</comment>
<dbReference type="InterPro" id="IPR002300">
    <property type="entry name" value="aa-tRNA-synth_Ia"/>
</dbReference>
<keyword evidence="5 9" id="KW-0067">ATP-binding</keyword>
<gene>
    <name evidence="9 16" type="primary">leuS</name>
    <name evidence="16" type="ORF">OL599_03555</name>
</gene>
<dbReference type="InterPro" id="IPR009080">
    <property type="entry name" value="tRNAsynth_Ia_anticodon-bd"/>
</dbReference>
<dbReference type="InterPro" id="IPR013155">
    <property type="entry name" value="M/V/L/I-tRNA-synth_anticd-bd"/>
</dbReference>
<evidence type="ECO:0000259" key="13">
    <source>
        <dbReference type="Pfam" id="PF08264"/>
    </source>
</evidence>
<dbReference type="FunFam" id="1.10.730.10:FF:000002">
    <property type="entry name" value="Leucine--tRNA ligase"/>
    <property type="match status" value="1"/>
</dbReference>
<dbReference type="InterPro" id="IPR015413">
    <property type="entry name" value="Methionyl/Leucyl_tRNA_Synth"/>
</dbReference>
<evidence type="ECO:0000259" key="15">
    <source>
        <dbReference type="Pfam" id="PF13603"/>
    </source>
</evidence>
<comment type="caution">
    <text evidence="16">The sequence shown here is derived from an EMBL/GenBank/DDBJ whole genome shotgun (WGS) entry which is preliminary data.</text>
</comment>
<dbReference type="Proteomes" id="UP001165679">
    <property type="component" value="Unassembled WGS sequence"/>
</dbReference>
<evidence type="ECO:0000256" key="10">
    <source>
        <dbReference type="RuleBase" id="RU363035"/>
    </source>
</evidence>
<keyword evidence="17" id="KW-1185">Reference proteome</keyword>
<comment type="catalytic activity">
    <reaction evidence="8 9">
        <text>tRNA(Leu) + L-leucine + ATP = L-leucyl-tRNA(Leu) + AMP + diphosphate</text>
        <dbReference type="Rhea" id="RHEA:11688"/>
        <dbReference type="Rhea" id="RHEA-COMP:9613"/>
        <dbReference type="Rhea" id="RHEA-COMP:9622"/>
        <dbReference type="ChEBI" id="CHEBI:30616"/>
        <dbReference type="ChEBI" id="CHEBI:33019"/>
        <dbReference type="ChEBI" id="CHEBI:57427"/>
        <dbReference type="ChEBI" id="CHEBI:78442"/>
        <dbReference type="ChEBI" id="CHEBI:78494"/>
        <dbReference type="ChEBI" id="CHEBI:456215"/>
        <dbReference type="EC" id="6.1.1.4"/>
    </reaction>
</comment>
<dbReference type="PANTHER" id="PTHR43740">
    <property type="entry name" value="LEUCYL-TRNA SYNTHETASE"/>
    <property type="match status" value="1"/>
</dbReference>
<dbReference type="SUPFAM" id="SSF50677">
    <property type="entry name" value="ValRS/IleRS/LeuRS editing domain"/>
    <property type="match status" value="1"/>
</dbReference>
<evidence type="ECO:0000259" key="12">
    <source>
        <dbReference type="Pfam" id="PF00133"/>
    </source>
</evidence>
<dbReference type="SUPFAM" id="SSF47323">
    <property type="entry name" value="Anticodon-binding domain of a subclass of class I aminoacyl-tRNA synthetases"/>
    <property type="match status" value="1"/>
</dbReference>
<reference evidence="16" key="1">
    <citation type="submission" date="2022-09" db="EMBL/GenBank/DDBJ databases">
        <title>Rhodovastum sp. nov. RN2-1 isolated from soil in Seongnam, South Korea.</title>
        <authorList>
            <person name="Le N.T."/>
        </authorList>
    </citation>
    <scope>NUCLEOTIDE SEQUENCE</scope>
    <source>
        <strain evidence="16">RN2-1</strain>
    </source>
</reference>
<dbReference type="Pfam" id="PF13603">
    <property type="entry name" value="tRNA-synt_1_2"/>
    <property type="match status" value="1"/>
</dbReference>
<dbReference type="SUPFAM" id="SSF52374">
    <property type="entry name" value="Nucleotidylyl transferase"/>
    <property type="match status" value="1"/>
</dbReference>
<evidence type="ECO:0000256" key="3">
    <source>
        <dbReference type="ARBA" id="ARBA00022598"/>
    </source>
</evidence>
<feature type="domain" description="Aminoacyl-tRNA synthetase class Ia" evidence="12">
    <location>
        <begin position="450"/>
        <end position="606"/>
    </location>
</feature>